<proteinExistence type="predicted"/>
<keyword evidence="2" id="KW-1185">Reference proteome</keyword>
<gene>
    <name evidence="1" type="ORF">NQ176_g3819</name>
</gene>
<accession>A0ACC1NHP2</accession>
<evidence type="ECO:0000313" key="1">
    <source>
        <dbReference type="EMBL" id="KAJ2978439.1"/>
    </source>
</evidence>
<organism evidence="1 2">
    <name type="scientific">Zarea fungicola</name>
    <dbReference type="NCBI Taxonomy" id="93591"/>
    <lineage>
        <taxon>Eukaryota</taxon>
        <taxon>Fungi</taxon>
        <taxon>Dikarya</taxon>
        <taxon>Ascomycota</taxon>
        <taxon>Pezizomycotina</taxon>
        <taxon>Sordariomycetes</taxon>
        <taxon>Hypocreomycetidae</taxon>
        <taxon>Hypocreales</taxon>
        <taxon>Cordycipitaceae</taxon>
        <taxon>Zarea</taxon>
    </lineage>
</organism>
<name>A0ACC1NHP2_9HYPO</name>
<dbReference type="EMBL" id="JANJQO010000375">
    <property type="protein sequence ID" value="KAJ2978439.1"/>
    <property type="molecule type" value="Genomic_DNA"/>
</dbReference>
<reference evidence="1" key="1">
    <citation type="submission" date="2022-08" db="EMBL/GenBank/DDBJ databases">
        <title>Genome Sequence of Lecanicillium fungicola.</title>
        <authorList>
            <person name="Buettner E."/>
        </authorList>
    </citation>
    <scope>NUCLEOTIDE SEQUENCE</scope>
    <source>
        <strain evidence="1">Babe33</strain>
    </source>
</reference>
<comment type="caution">
    <text evidence="1">The sequence shown here is derived from an EMBL/GenBank/DDBJ whole genome shotgun (WGS) entry which is preliminary data.</text>
</comment>
<dbReference type="Proteomes" id="UP001143910">
    <property type="component" value="Unassembled WGS sequence"/>
</dbReference>
<protein>
    <submittedName>
        <fullName evidence="1">Uncharacterized protein</fullName>
    </submittedName>
</protein>
<evidence type="ECO:0000313" key="2">
    <source>
        <dbReference type="Proteomes" id="UP001143910"/>
    </source>
</evidence>
<sequence length="228" mass="25832">MSGAQSLQPTMGCAMRLGSMTGTPMLLYTQPTGNRLAVAGASFSTTAHMCKRKTKDGNKKRGVSSLYRSGPREPLSMSQVPLPKPRTDFKRKMEQHGRAWTVEELRRKSWEDLHALWWTCCRERNMLATTKKELSRARLGFGEREIDGREEEVTKTMKAIKHALTERYYTWEDATEIAESDPEIDLHAKDGQFYKPSTYEEDHSVPDAWATETAPQQPSKGESTKVSS</sequence>